<dbReference type="InterPro" id="IPR006664">
    <property type="entry name" value="OMP_bac"/>
</dbReference>
<evidence type="ECO:0000259" key="5">
    <source>
        <dbReference type="PROSITE" id="PS51123"/>
    </source>
</evidence>
<gene>
    <name evidence="6" type="ORF">FRACA_2120007</name>
</gene>
<dbReference type="InterPro" id="IPR050330">
    <property type="entry name" value="Bact_OuterMem_StrucFunc"/>
</dbReference>
<dbReference type="Pfam" id="PF00691">
    <property type="entry name" value="OmpA"/>
    <property type="match status" value="1"/>
</dbReference>
<dbReference type="PANTHER" id="PTHR30329">
    <property type="entry name" value="STATOR ELEMENT OF FLAGELLAR MOTOR COMPLEX"/>
    <property type="match status" value="1"/>
</dbReference>
<dbReference type="CDD" id="cd07185">
    <property type="entry name" value="OmpA_C-like"/>
    <property type="match status" value="1"/>
</dbReference>
<accession>A0A2I2KQS5</accession>
<evidence type="ECO:0000256" key="3">
    <source>
        <dbReference type="ARBA" id="ARBA00023237"/>
    </source>
</evidence>
<dbReference type="AlphaFoldDB" id="A0A2I2KQS5"/>
<dbReference type="RefSeq" id="WP_243407477.1">
    <property type="nucleotide sequence ID" value="NZ_FZMO01000127.1"/>
</dbReference>
<dbReference type="PANTHER" id="PTHR30329:SF21">
    <property type="entry name" value="LIPOPROTEIN YIAD-RELATED"/>
    <property type="match status" value="1"/>
</dbReference>
<keyword evidence="2 4" id="KW-0472">Membrane</keyword>
<evidence type="ECO:0000256" key="4">
    <source>
        <dbReference type="PROSITE-ProRule" id="PRU00473"/>
    </source>
</evidence>
<proteinExistence type="predicted"/>
<dbReference type="GO" id="GO:0009279">
    <property type="term" value="C:cell outer membrane"/>
    <property type="evidence" value="ECO:0007669"/>
    <property type="project" value="UniProtKB-SubCell"/>
</dbReference>
<dbReference type="SUPFAM" id="SSF103088">
    <property type="entry name" value="OmpA-like"/>
    <property type="match status" value="1"/>
</dbReference>
<name>A0A2I2KQS5_9ACTN</name>
<sequence length="160" mass="16661">MALAVTLGLAAGCASGSAGSDFTPAPHATRNAPQIKADPLPPLSKFVIQADGSQVSTVSADYLFDSNSSTLLPQSVTTLSQIVPAIREHAGRIAVVGFTDGVGRPEDNQKLSLDRAKAVEAWLATQNIPSSVLDVEGRGEQGARDGVADASRRRVEIVLR</sequence>
<protein>
    <submittedName>
        <fullName evidence="6">Outer membrane protein/peptidoglycan-associated (Lipo)protein</fullName>
    </submittedName>
</protein>
<evidence type="ECO:0000256" key="1">
    <source>
        <dbReference type="ARBA" id="ARBA00004442"/>
    </source>
</evidence>
<dbReference type="Proteomes" id="UP000234331">
    <property type="component" value="Unassembled WGS sequence"/>
</dbReference>
<feature type="domain" description="OmpA-like" evidence="5">
    <location>
        <begin position="51"/>
        <end position="160"/>
    </location>
</feature>
<dbReference type="PRINTS" id="PR01021">
    <property type="entry name" value="OMPADOMAIN"/>
</dbReference>
<evidence type="ECO:0000313" key="7">
    <source>
        <dbReference type="Proteomes" id="UP000234331"/>
    </source>
</evidence>
<evidence type="ECO:0000256" key="2">
    <source>
        <dbReference type="ARBA" id="ARBA00023136"/>
    </source>
</evidence>
<keyword evidence="3" id="KW-0998">Cell outer membrane</keyword>
<comment type="subcellular location">
    <subcellularLocation>
        <location evidence="1">Cell outer membrane</location>
    </subcellularLocation>
</comment>
<evidence type="ECO:0000313" key="6">
    <source>
        <dbReference type="EMBL" id="SNQ47986.1"/>
    </source>
</evidence>
<dbReference type="Gene3D" id="3.30.1330.60">
    <property type="entry name" value="OmpA-like domain"/>
    <property type="match status" value="1"/>
</dbReference>
<dbReference type="PROSITE" id="PS51123">
    <property type="entry name" value="OMPA_2"/>
    <property type="match status" value="1"/>
</dbReference>
<keyword evidence="7" id="KW-1185">Reference proteome</keyword>
<dbReference type="EMBL" id="FZMO01000127">
    <property type="protein sequence ID" value="SNQ47986.1"/>
    <property type="molecule type" value="Genomic_DNA"/>
</dbReference>
<dbReference type="InterPro" id="IPR036737">
    <property type="entry name" value="OmpA-like_sf"/>
</dbReference>
<dbReference type="InterPro" id="IPR006665">
    <property type="entry name" value="OmpA-like"/>
</dbReference>
<reference evidence="6 7" key="1">
    <citation type="submission" date="2017-06" db="EMBL/GenBank/DDBJ databases">
        <authorList>
            <person name="Kim H.J."/>
            <person name="Triplett B.A."/>
        </authorList>
    </citation>
    <scope>NUCLEOTIDE SEQUENCE [LARGE SCALE GENOMIC DNA]</scope>
    <source>
        <strain evidence="6">FRACA_ARgP5</strain>
    </source>
</reference>
<organism evidence="6 7">
    <name type="scientific">Frankia canadensis</name>
    <dbReference type="NCBI Taxonomy" id="1836972"/>
    <lineage>
        <taxon>Bacteria</taxon>
        <taxon>Bacillati</taxon>
        <taxon>Actinomycetota</taxon>
        <taxon>Actinomycetes</taxon>
        <taxon>Frankiales</taxon>
        <taxon>Frankiaceae</taxon>
        <taxon>Frankia</taxon>
    </lineage>
</organism>